<evidence type="ECO:0000313" key="3">
    <source>
        <dbReference type="EMBL" id="CAF4234960.1"/>
    </source>
</evidence>
<dbReference type="EMBL" id="CAJOBF010005793">
    <property type="protein sequence ID" value="CAF4186908.1"/>
    <property type="molecule type" value="Genomic_DNA"/>
</dbReference>
<dbReference type="EMBL" id="CAJNRG010004907">
    <property type="protein sequence ID" value="CAF2070523.1"/>
    <property type="molecule type" value="Genomic_DNA"/>
</dbReference>
<accession>A0A820A711</accession>
<evidence type="ECO:0000313" key="4">
    <source>
        <dbReference type="Proteomes" id="UP000663842"/>
    </source>
</evidence>
<dbReference type="EMBL" id="CAJOBG010008099">
    <property type="protein sequence ID" value="CAF4234960.1"/>
    <property type="molecule type" value="Genomic_DNA"/>
</dbReference>
<dbReference type="Proteomes" id="UP000663887">
    <property type="component" value="Unassembled WGS sequence"/>
</dbReference>
<reference evidence="2" key="1">
    <citation type="submission" date="2021-02" db="EMBL/GenBank/DDBJ databases">
        <authorList>
            <person name="Nowell W R."/>
        </authorList>
    </citation>
    <scope>NUCLEOTIDE SEQUENCE</scope>
</reference>
<evidence type="ECO:0000313" key="2">
    <source>
        <dbReference type="EMBL" id="CAF4186908.1"/>
    </source>
</evidence>
<proteinExistence type="predicted"/>
<evidence type="ECO:0000313" key="5">
    <source>
        <dbReference type="Proteomes" id="UP000663866"/>
    </source>
</evidence>
<dbReference type="AlphaFoldDB" id="A0A820A711"/>
<keyword evidence="5" id="KW-1185">Reference proteome</keyword>
<comment type="caution">
    <text evidence="2">The sequence shown here is derived from an EMBL/GenBank/DDBJ whole genome shotgun (WGS) entry which is preliminary data.</text>
</comment>
<name>A0A820A711_9BILA</name>
<sequence length="67" mass="8027">MAIDMIMAHESEINRLNESIQMRQQLYENDQLNDQEYEQFVIDAGRRFALQLDIEKLKRERDGRAAQ</sequence>
<dbReference type="Proteomes" id="UP000663866">
    <property type="component" value="Unassembled WGS sequence"/>
</dbReference>
<dbReference type="Proteomes" id="UP000663842">
    <property type="component" value="Unassembled WGS sequence"/>
</dbReference>
<evidence type="ECO:0000313" key="1">
    <source>
        <dbReference type="EMBL" id="CAF2070523.1"/>
    </source>
</evidence>
<gene>
    <name evidence="3" type="ORF">OVN521_LOCUS28187</name>
    <name evidence="2" type="ORF">UXM345_LOCUS27197</name>
    <name evidence="1" type="ORF">XDN619_LOCUS12438</name>
</gene>
<protein>
    <submittedName>
        <fullName evidence="2">Uncharacterized protein</fullName>
    </submittedName>
</protein>
<organism evidence="2 4">
    <name type="scientific">Rotaria magnacalcarata</name>
    <dbReference type="NCBI Taxonomy" id="392030"/>
    <lineage>
        <taxon>Eukaryota</taxon>
        <taxon>Metazoa</taxon>
        <taxon>Spiralia</taxon>
        <taxon>Gnathifera</taxon>
        <taxon>Rotifera</taxon>
        <taxon>Eurotatoria</taxon>
        <taxon>Bdelloidea</taxon>
        <taxon>Philodinida</taxon>
        <taxon>Philodinidae</taxon>
        <taxon>Rotaria</taxon>
    </lineage>
</organism>